<gene>
    <name evidence="1" type="ORF">AFL01nite_06240</name>
</gene>
<dbReference type="EMBL" id="BJZQ01000002">
    <property type="protein sequence ID" value="GEO88297.1"/>
    <property type="molecule type" value="Genomic_DNA"/>
</dbReference>
<proteinExistence type="predicted"/>
<reference evidence="1 2" key="1">
    <citation type="submission" date="2019-07" db="EMBL/GenBank/DDBJ databases">
        <title>Whole genome shotgun sequence of Aeromicrobium flavum NBRC 107625.</title>
        <authorList>
            <person name="Hosoyama A."/>
            <person name="Uohara A."/>
            <person name="Ohji S."/>
            <person name="Ichikawa N."/>
        </authorList>
    </citation>
    <scope>NUCLEOTIDE SEQUENCE [LARGE SCALE GENOMIC DNA]</scope>
    <source>
        <strain evidence="1 2">NBRC 107625</strain>
    </source>
</reference>
<evidence type="ECO:0000313" key="2">
    <source>
        <dbReference type="Proteomes" id="UP000321769"/>
    </source>
</evidence>
<dbReference type="AlphaFoldDB" id="A0A512HS64"/>
<organism evidence="1 2">
    <name type="scientific">Aeromicrobium flavum</name>
    <dbReference type="NCBI Taxonomy" id="416568"/>
    <lineage>
        <taxon>Bacteria</taxon>
        <taxon>Bacillati</taxon>
        <taxon>Actinomycetota</taxon>
        <taxon>Actinomycetes</taxon>
        <taxon>Propionibacteriales</taxon>
        <taxon>Nocardioidaceae</taxon>
        <taxon>Aeromicrobium</taxon>
    </lineage>
</organism>
<name>A0A512HS64_9ACTN</name>
<evidence type="ECO:0000313" key="1">
    <source>
        <dbReference type="EMBL" id="GEO88297.1"/>
    </source>
</evidence>
<protein>
    <submittedName>
        <fullName evidence="1">Uncharacterized protein</fullName>
    </submittedName>
</protein>
<sequence length="50" mass="5324">MKAAYRTSTYQVVTVTPTTLSVRALVGHRGRGATPAARVGSTLDSFTLTR</sequence>
<accession>A0A512HS64</accession>
<keyword evidence="2" id="KW-1185">Reference proteome</keyword>
<dbReference type="Proteomes" id="UP000321769">
    <property type="component" value="Unassembled WGS sequence"/>
</dbReference>
<comment type="caution">
    <text evidence="1">The sequence shown here is derived from an EMBL/GenBank/DDBJ whole genome shotgun (WGS) entry which is preliminary data.</text>
</comment>